<dbReference type="GO" id="GO:0004674">
    <property type="term" value="F:protein serine/threonine kinase activity"/>
    <property type="evidence" value="ECO:0007669"/>
    <property type="project" value="UniProtKB-KW"/>
</dbReference>
<dbReference type="PROSITE" id="PS50011">
    <property type="entry name" value="PROTEIN_KINASE_DOM"/>
    <property type="match status" value="1"/>
</dbReference>
<dbReference type="PANTHER" id="PTHR45646">
    <property type="entry name" value="SERINE/THREONINE-PROTEIN KINASE DOA-RELATED"/>
    <property type="match status" value="1"/>
</dbReference>
<evidence type="ECO:0000256" key="5">
    <source>
        <dbReference type="ARBA" id="ARBA00022840"/>
    </source>
</evidence>
<dbReference type="SMART" id="SM00220">
    <property type="entry name" value="S_TKc"/>
    <property type="match status" value="1"/>
</dbReference>
<dbReference type="SUPFAM" id="SSF56112">
    <property type="entry name" value="Protein kinase-like (PK-like)"/>
    <property type="match status" value="1"/>
</dbReference>
<dbReference type="GO" id="GO:0043484">
    <property type="term" value="P:regulation of RNA splicing"/>
    <property type="evidence" value="ECO:0007669"/>
    <property type="project" value="TreeGrafter"/>
</dbReference>
<sequence length="461" mass="51901">MRYSRYSILAKRFLSQLPCCRAQIVSLHRGLQLATMSTNRPRYKHIDDVESLDCYEKGGYHPLQTGDYLHKRYRIVHKLGYGSYSTIWLARDEQLSKYVAIKVGTASSNHKEIDILNRLADHPAGEKSLGRALIPPVLDRFNVHGPNGTHPCFVTVPAMCSLADAIAASDHEPFQTNVARSLAAQLAMAVAYMHSVGFVHGDLHFGNLLLQLPAGIDDLTVQQLYDQYDMPEPEPVVSEEDQPLSLPGVPSHVYAPIWMGKPSNEISLGGSKLFLTDFGTAFCPDEESRFKSYTPLEIRPPEARFEPTKPLTFASDVWSLGCMIWAILGVKPFLGAWLFGPESAAAAQIDALGPMPDEWWEKWQAKTKTESFGGNGKPKPGREVWTFEQRFEDSIQQPRREGGMEMIADDEREAIFEMIKGMLKFCPCDRMTVQQVLETEWMRKWAIPGAEKSWQTRGTFC</sequence>
<organism evidence="9 11">
    <name type="scientific">Verticillium longisporum</name>
    <name type="common">Verticillium dahliae var. longisporum</name>
    <dbReference type="NCBI Taxonomy" id="100787"/>
    <lineage>
        <taxon>Eukaryota</taxon>
        <taxon>Fungi</taxon>
        <taxon>Dikarya</taxon>
        <taxon>Ascomycota</taxon>
        <taxon>Pezizomycotina</taxon>
        <taxon>Sordariomycetes</taxon>
        <taxon>Hypocreomycetidae</taxon>
        <taxon>Glomerellales</taxon>
        <taxon>Plectosphaerellaceae</taxon>
        <taxon>Verticillium</taxon>
    </lineage>
</organism>
<name>A0A0G4NC41_VERLO</name>
<dbReference type="GO" id="GO:0005634">
    <property type="term" value="C:nucleus"/>
    <property type="evidence" value="ECO:0007669"/>
    <property type="project" value="TreeGrafter"/>
</dbReference>
<dbReference type="PANTHER" id="PTHR45646:SF11">
    <property type="entry name" value="SERINE_THREONINE-PROTEIN KINASE DOA"/>
    <property type="match status" value="1"/>
</dbReference>
<proteinExistence type="predicted"/>
<evidence type="ECO:0000313" key="8">
    <source>
        <dbReference type="EMBL" id="CRK11398.1"/>
    </source>
</evidence>
<feature type="domain" description="Protein kinase" evidence="7">
    <location>
        <begin position="73"/>
        <end position="442"/>
    </location>
</feature>
<keyword evidence="3 6" id="KW-0547">Nucleotide-binding</keyword>
<dbReference type="Gene3D" id="1.10.510.10">
    <property type="entry name" value="Transferase(Phosphotransferase) domain 1"/>
    <property type="match status" value="1"/>
</dbReference>
<evidence type="ECO:0000259" key="7">
    <source>
        <dbReference type="PROSITE" id="PS50011"/>
    </source>
</evidence>
<gene>
    <name evidence="8" type="ORF">BN1708_010140</name>
    <name evidence="9" type="ORF">BN1723_000897</name>
</gene>
<dbReference type="InterPro" id="IPR017441">
    <property type="entry name" value="Protein_kinase_ATP_BS"/>
</dbReference>
<keyword evidence="4" id="KW-0418">Kinase</keyword>
<dbReference type="EMBL" id="CVQH01002891">
    <property type="protein sequence ID" value="CRK11398.1"/>
    <property type="molecule type" value="Genomic_DNA"/>
</dbReference>
<dbReference type="STRING" id="100787.A0A0G4NC41"/>
<evidence type="ECO:0000256" key="3">
    <source>
        <dbReference type="ARBA" id="ARBA00022741"/>
    </source>
</evidence>
<dbReference type="AlphaFoldDB" id="A0A0G4NC41"/>
<dbReference type="InterPro" id="IPR051175">
    <property type="entry name" value="CLK_kinases"/>
</dbReference>
<dbReference type="GO" id="GO:0005524">
    <property type="term" value="F:ATP binding"/>
    <property type="evidence" value="ECO:0007669"/>
    <property type="project" value="UniProtKB-UniRule"/>
</dbReference>
<evidence type="ECO:0000256" key="1">
    <source>
        <dbReference type="ARBA" id="ARBA00022527"/>
    </source>
</evidence>
<dbReference type="PROSITE" id="PS00107">
    <property type="entry name" value="PROTEIN_KINASE_ATP"/>
    <property type="match status" value="1"/>
</dbReference>
<keyword evidence="10" id="KW-1185">Reference proteome</keyword>
<reference evidence="10 11" key="1">
    <citation type="submission" date="2015-05" db="EMBL/GenBank/DDBJ databases">
        <authorList>
            <person name="Fogelqvist Johan"/>
        </authorList>
    </citation>
    <scope>NUCLEOTIDE SEQUENCE [LARGE SCALE GENOMIC DNA]</scope>
    <source>
        <strain evidence="8">VL1</strain>
        <strain evidence="9">VL2</strain>
    </source>
</reference>
<feature type="binding site" evidence="6">
    <location>
        <position position="102"/>
    </location>
    <ligand>
        <name>ATP</name>
        <dbReference type="ChEBI" id="CHEBI:30616"/>
    </ligand>
</feature>
<evidence type="ECO:0000256" key="6">
    <source>
        <dbReference type="PROSITE-ProRule" id="PRU10141"/>
    </source>
</evidence>
<evidence type="ECO:0000256" key="2">
    <source>
        <dbReference type="ARBA" id="ARBA00022679"/>
    </source>
</evidence>
<evidence type="ECO:0000313" key="11">
    <source>
        <dbReference type="Proteomes" id="UP000045706"/>
    </source>
</evidence>
<keyword evidence="2" id="KW-0808">Transferase</keyword>
<evidence type="ECO:0000313" key="10">
    <source>
        <dbReference type="Proteomes" id="UP000044602"/>
    </source>
</evidence>
<keyword evidence="1" id="KW-0723">Serine/threonine-protein kinase</keyword>
<dbReference type="Gene3D" id="3.30.200.20">
    <property type="entry name" value="Phosphorylase Kinase, domain 1"/>
    <property type="match status" value="1"/>
</dbReference>
<keyword evidence="5 6" id="KW-0067">ATP-binding</keyword>
<dbReference type="Proteomes" id="UP000044602">
    <property type="component" value="Unassembled WGS sequence"/>
</dbReference>
<dbReference type="EMBL" id="CVQI01033939">
    <property type="protein sequence ID" value="CRK44211.1"/>
    <property type="molecule type" value="Genomic_DNA"/>
</dbReference>
<dbReference type="InterPro" id="IPR011009">
    <property type="entry name" value="Kinase-like_dom_sf"/>
</dbReference>
<accession>A0A0G4NC41</accession>
<dbReference type="InterPro" id="IPR000719">
    <property type="entry name" value="Prot_kinase_dom"/>
</dbReference>
<dbReference type="Pfam" id="PF00069">
    <property type="entry name" value="Pkinase"/>
    <property type="match status" value="2"/>
</dbReference>
<dbReference type="Proteomes" id="UP000045706">
    <property type="component" value="Unassembled WGS sequence"/>
</dbReference>
<evidence type="ECO:0000313" key="9">
    <source>
        <dbReference type="EMBL" id="CRK44211.1"/>
    </source>
</evidence>
<protein>
    <recommendedName>
        <fullName evidence="7">Protein kinase domain-containing protein</fullName>
    </recommendedName>
</protein>
<evidence type="ECO:0000256" key="4">
    <source>
        <dbReference type="ARBA" id="ARBA00022777"/>
    </source>
</evidence>